<reference evidence="3" key="1">
    <citation type="submission" date="2019-02" db="EMBL/GenBank/DDBJ databases">
        <title>Draft genome sequence of Sphaerospermopsis reniformis NIES-1949.</title>
        <authorList>
            <person name="Yamaguchi H."/>
            <person name="Suzuki S."/>
            <person name="Kawachi M."/>
        </authorList>
    </citation>
    <scope>NUCLEOTIDE SEQUENCE [LARGE SCALE GENOMIC DNA]</scope>
    <source>
        <strain evidence="3">NIES-1949</strain>
    </source>
</reference>
<feature type="transmembrane region" description="Helical" evidence="1">
    <location>
        <begin position="145"/>
        <end position="162"/>
    </location>
</feature>
<comment type="caution">
    <text evidence="2">The sequence shown here is derived from an EMBL/GenBank/DDBJ whole genome shotgun (WGS) entry which is preliminary data.</text>
</comment>
<feature type="transmembrane region" description="Helical" evidence="1">
    <location>
        <begin position="121"/>
        <end position="139"/>
    </location>
</feature>
<feature type="transmembrane region" description="Helical" evidence="1">
    <location>
        <begin position="337"/>
        <end position="353"/>
    </location>
</feature>
<feature type="transmembrane region" description="Helical" evidence="1">
    <location>
        <begin position="209"/>
        <end position="230"/>
    </location>
</feature>
<feature type="transmembrane region" description="Helical" evidence="1">
    <location>
        <begin position="90"/>
        <end position="109"/>
    </location>
</feature>
<feature type="transmembrane region" description="Helical" evidence="1">
    <location>
        <begin position="12"/>
        <end position="32"/>
    </location>
</feature>
<protein>
    <recommendedName>
        <fullName evidence="4">Glycosyltransferase RgtA/B/C/D-like domain-containing protein</fullName>
    </recommendedName>
</protein>
<feature type="transmembrane region" description="Helical" evidence="1">
    <location>
        <begin position="307"/>
        <end position="325"/>
    </location>
</feature>
<organism evidence="2 3">
    <name type="scientific">Sphaerospermopsis reniformis</name>
    <dbReference type="NCBI Taxonomy" id="531300"/>
    <lineage>
        <taxon>Bacteria</taxon>
        <taxon>Bacillati</taxon>
        <taxon>Cyanobacteriota</taxon>
        <taxon>Cyanophyceae</taxon>
        <taxon>Nostocales</taxon>
        <taxon>Aphanizomenonaceae</taxon>
        <taxon>Sphaerospermopsis</taxon>
    </lineage>
</organism>
<evidence type="ECO:0008006" key="4">
    <source>
        <dbReference type="Google" id="ProtNLM"/>
    </source>
</evidence>
<dbReference type="EMBL" id="BJCE01000236">
    <property type="protein sequence ID" value="GCL39308.1"/>
    <property type="molecule type" value="Genomic_DNA"/>
</dbReference>
<keyword evidence="1" id="KW-1133">Transmembrane helix</keyword>
<name>A0A480A7R5_9CYAN</name>
<proteinExistence type="predicted"/>
<keyword evidence="1" id="KW-0472">Membrane</keyword>
<keyword evidence="1" id="KW-0812">Transmembrane</keyword>
<feature type="transmembrane region" description="Helical" evidence="1">
    <location>
        <begin position="280"/>
        <end position="298"/>
    </location>
</feature>
<sequence>MQLIHTFKQNKIDFNPIILFTTCFIILFLRRIDAFLNPQFWAEDGTIFYSQAYNLGVLKSLFVPHAGYLHTLPRLVAGISQLIPLHYAPLLFNLVAITFQIIPVLLFCSKRFETILPSVKLRLLISAIYLALPNCFEIHSNLTNTHWYLTFLCFLVIIAPVSNTKFYFLFDIMIFLITGLSTISSVMILPFVLGNYYLVGKNKTRKICLLISLLTSIIQLSVLFSTSSRLSHNLFSSRNLDFLAKVLSNNVFLPSLIGLNRTSYLLKFLGGDLNDIPWNFIVYIIFTLSMMWLIYCLINSPQEIKMLILFSSVMTSITLLSMKSWELSIPPGNANRYYMFSTITFIITWIWGLCQKQYWIKCVSFVIISTVIFVGITGDFTHNPYTDFKFSYYAKEFEKISAGTTYKIPINPTWEMTLIKR</sequence>
<feature type="transmembrane region" description="Helical" evidence="1">
    <location>
        <begin position="358"/>
        <end position="378"/>
    </location>
</feature>
<gene>
    <name evidence="2" type="ORF">SR1949_44330</name>
</gene>
<evidence type="ECO:0000313" key="2">
    <source>
        <dbReference type="EMBL" id="GCL39308.1"/>
    </source>
</evidence>
<dbReference type="AlphaFoldDB" id="A0A480A7R5"/>
<keyword evidence="3" id="KW-1185">Reference proteome</keyword>
<dbReference type="Proteomes" id="UP000300142">
    <property type="component" value="Unassembled WGS sequence"/>
</dbReference>
<evidence type="ECO:0000256" key="1">
    <source>
        <dbReference type="SAM" id="Phobius"/>
    </source>
</evidence>
<feature type="transmembrane region" description="Helical" evidence="1">
    <location>
        <begin position="174"/>
        <end position="197"/>
    </location>
</feature>
<dbReference type="RefSeq" id="WP_137668925.1">
    <property type="nucleotide sequence ID" value="NZ_BJCE01000236.1"/>
</dbReference>
<accession>A0A480A7R5</accession>
<evidence type="ECO:0000313" key="3">
    <source>
        <dbReference type="Proteomes" id="UP000300142"/>
    </source>
</evidence>